<dbReference type="GO" id="GO:0055085">
    <property type="term" value="P:transmembrane transport"/>
    <property type="evidence" value="ECO:0007669"/>
    <property type="project" value="InterPro"/>
</dbReference>
<feature type="transmembrane region" description="Helical" evidence="7">
    <location>
        <begin position="111"/>
        <end position="133"/>
    </location>
</feature>
<feature type="transmembrane region" description="Helical" evidence="7">
    <location>
        <begin position="12"/>
        <end position="35"/>
    </location>
</feature>
<sequence length="278" mass="31692">MKSKKKTDRIFYTFCYIILLAVAVIMIVPFLWMILSTFKPLHELYQFPPTFLPKNFTFENYKEVFTTVPFFKYYINSFIVTICSVALTLFTSSTAGFAFAKYHFKGRNAIFKMLLSAMMIPFPVTIIPLYIMVYELGLVDTYAALIVTGSISIFGTFLMRQFIHGIPDDLLDAARIDGASEWLIYRKVILPNIKPVLSALAILSFMGSWNAFLWPLLVVNTDKHKTIQLGVQYFSQQYGDLVHLQLTAAAMAILPIIIVYLFLQEQFIKGITMSGVKG</sequence>
<proteinExistence type="inferred from homology"/>
<feature type="transmembrane region" description="Helical" evidence="7">
    <location>
        <begin position="242"/>
        <end position="263"/>
    </location>
</feature>
<keyword evidence="5 7" id="KW-1133">Transmembrane helix</keyword>
<dbReference type="PROSITE" id="PS50928">
    <property type="entry name" value="ABC_TM1"/>
    <property type="match status" value="1"/>
</dbReference>
<dbReference type="CDD" id="cd06261">
    <property type="entry name" value="TM_PBP2"/>
    <property type="match status" value="1"/>
</dbReference>
<evidence type="ECO:0000256" key="1">
    <source>
        <dbReference type="ARBA" id="ARBA00004651"/>
    </source>
</evidence>
<keyword evidence="6 7" id="KW-0472">Membrane</keyword>
<evidence type="ECO:0000256" key="6">
    <source>
        <dbReference type="ARBA" id="ARBA00023136"/>
    </source>
</evidence>
<evidence type="ECO:0000256" key="2">
    <source>
        <dbReference type="ARBA" id="ARBA00022448"/>
    </source>
</evidence>
<dbReference type="Gene3D" id="1.10.3720.10">
    <property type="entry name" value="MetI-like"/>
    <property type="match status" value="1"/>
</dbReference>
<dbReference type="STRING" id="1006576.DTL3_0570"/>
<feature type="transmembrane region" description="Helical" evidence="7">
    <location>
        <begin position="139"/>
        <end position="159"/>
    </location>
</feature>
<keyword evidence="3" id="KW-1003">Cell membrane</keyword>
<dbReference type="SUPFAM" id="SSF161098">
    <property type="entry name" value="MetI-like"/>
    <property type="match status" value="1"/>
</dbReference>
<feature type="transmembrane region" description="Helical" evidence="7">
    <location>
        <begin position="73"/>
        <end position="99"/>
    </location>
</feature>
<dbReference type="HOGENOM" id="CLU_016047_1_1_0"/>
<accession>A0A0C7P1N1</accession>
<dbReference type="InterPro" id="IPR000515">
    <property type="entry name" value="MetI-like"/>
</dbReference>
<comment type="similarity">
    <text evidence="7">Belongs to the binding-protein-dependent transport system permease family.</text>
</comment>
<organism evidence="9 10">
    <name type="scientific">Defluviitoga tunisiensis</name>
    <dbReference type="NCBI Taxonomy" id="1006576"/>
    <lineage>
        <taxon>Bacteria</taxon>
        <taxon>Thermotogati</taxon>
        <taxon>Thermotogota</taxon>
        <taxon>Thermotogae</taxon>
        <taxon>Petrotogales</taxon>
        <taxon>Petrotogaceae</taxon>
        <taxon>Defluviitoga</taxon>
    </lineage>
</organism>
<dbReference type="PANTHER" id="PTHR43744">
    <property type="entry name" value="ABC TRANSPORTER PERMEASE PROTEIN MG189-RELATED-RELATED"/>
    <property type="match status" value="1"/>
</dbReference>
<feature type="domain" description="ABC transmembrane type-1" evidence="8">
    <location>
        <begin position="74"/>
        <end position="263"/>
    </location>
</feature>
<feature type="transmembrane region" description="Helical" evidence="7">
    <location>
        <begin position="196"/>
        <end position="217"/>
    </location>
</feature>
<protein>
    <submittedName>
        <fullName evidence="9">Sugar ABC transporter, permease protein</fullName>
    </submittedName>
</protein>
<comment type="subcellular location">
    <subcellularLocation>
        <location evidence="1 7">Cell membrane</location>
        <topology evidence="1 7">Multi-pass membrane protein</topology>
    </subcellularLocation>
</comment>
<dbReference type="PANTHER" id="PTHR43744:SF12">
    <property type="entry name" value="ABC TRANSPORTER PERMEASE PROTEIN MG189-RELATED"/>
    <property type="match status" value="1"/>
</dbReference>
<reference evidence="10" key="1">
    <citation type="submission" date="2014-11" db="EMBL/GenBank/DDBJ databases">
        <authorList>
            <person name="Wibberg D."/>
        </authorList>
    </citation>
    <scope>NUCLEOTIDE SEQUENCE [LARGE SCALE GENOMIC DNA]</scope>
    <source>
        <strain evidence="10">L3</strain>
    </source>
</reference>
<name>A0A0C7P1N1_DEFTU</name>
<keyword evidence="10" id="KW-1185">Reference proteome</keyword>
<dbReference type="KEGG" id="dtn:DTL3_0570"/>
<dbReference type="Pfam" id="PF00528">
    <property type="entry name" value="BPD_transp_1"/>
    <property type="match status" value="1"/>
</dbReference>
<keyword evidence="4 7" id="KW-0812">Transmembrane</keyword>
<evidence type="ECO:0000256" key="3">
    <source>
        <dbReference type="ARBA" id="ARBA00022475"/>
    </source>
</evidence>
<keyword evidence="2 7" id="KW-0813">Transport</keyword>
<evidence type="ECO:0000259" key="8">
    <source>
        <dbReference type="PROSITE" id="PS50928"/>
    </source>
</evidence>
<evidence type="ECO:0000313" key="9">
    <source>
        <dbReference type="EMBL" id="CEP77889.1"/>
    </source>
</evidence>
<dbReference type="GO" id="GO:0005886">
    <property type="term" value="C:plasma membrane"/>
    <property type="evidence" value="ECO:0007669"/>
    <property type="project" value="UniProtKB-SubCell"/>
</dbReference>
<evidence type="ECO:0000256" key="5">
    <source>
        <dbReference type="ARBA" id="ARBA00022989"/>
    </source>
</evidence>
<gene>
    <name evidence="9" type="ORF">DTL3_0570</name>
</gene>
<dbReference type="RefSeq" id="WP_045087440.1">
    <property type="nucleotide sequence ID" value="NZ_LN824141.1"/>
</dbReference>
<dbReference type="AlphaFoldDB" id="A0A0C7P1N1"/>
<dbReference type="Proteomes" id="UP000032809">
    <property type="component" value="Chromosome I"/>
</dbReference>
<dbReference type="EMBL" id="LN824141">
    <property type="protein sequence ID" value="CEP77889.1"/>
    <property type="molecule type" value="Genomic_DNA"/>
</dbReference>
<evidence type="ECO:0000256" key="7">
    <source>
        <dbReference type="RuleBase" id="RU363032"/>
    </source>
</evidence>
<dbReference type="InterPro" id="IPR035906">
    <property type="entry name" value="MetI-like_sf"/>
</dbReference>
<evidence type="ECO:0000256" key="4">
    <source>
        <dbReference type="ARBA" id="ARBA00022692"/>
    </source>
</evidence>
<evidence type="ECO:0000313" key="10">
    <source>
        <dbReference type="Proteomes" id="UP000032809"/>
    </source>
</evidence>